<dbReference type="NCBIfam" id="NF002139">
    <property type="entry name" value="PRK00977.1-3"/>
    <property type="match status" value="1"/>
</dbReference>
<dbReference type="Gene3D" id="1.10.287.1040">
    <property type="entry name" value="Exonuclease VII, small subunit"/>
    <property type="match status" value="1"/>
</dbReference>
<dbReference type="EMBL" id="UOFW01000100">
    <property type="protein sequence ID" value="VAX04636.1"/>
    <property type="molecule type" value="Genomic_DNA"/>
</dbReference>
<evidence type="ECO:0000313" key="4">
    <source>
        <dbReference type="EMBL" id="VAX04636.1"/>
    </source>
</evidence>
<dbReference type="Pfam" id="PF02609">
    <property type="entry name" value="Exonuc_VII_S"/>
    <property type="match status" value="1"/>
</dbReference>
<dbReference type="HAMAP" id="MF_00337">
    <property type="entry name" value="Exonuc_7_S"/>
    <property type="match status" value="1"/>
</dbReference>
<protein>
    <submittedName>
        <fullName evidence="4">Exodeoxyribonuclease VII small subunit</fullName>
        <ecNumber evidence="4">3.1.11.6</ecNumber>
    </submittedName>
</protein>
<proteinExistence type="inferred from homology"/>
<dbReference type="AlphaFoldDB" id="A0A3B1AFK4"/>
<dbReference type="GO" id="GO:0006308">
    <property type="term" value="P:DNA catabolic process"/>
    <property type="evidence" value="ECO:0007669"/>
    <property type="project" value="InterPro"/>
</dbReference>
<evidence type="ECO:0000256" key="1">
    <source>
        <dbReference type="ARBA" id="ARBA00022490"/>
    </source>
</evidence>
<dbReference type="PANTHER" id="PTHR34137">
    <property type="entry name" value="EXODEOXYRIBONUCLEASE 7 SMALL SUBUNIT"/>
    <property type="match status" value="1"/>
</dbReference>
<dbReference type="GO" id="GO:0008855">
    <property type="term" value="F:exodeoxyribonuclease VII activity"/>
    <property type="evidence" value="ECO:0007669"/>
    <property type="project" value="UniProtKB-EC"/>
</dbReference>
<dbReference type="NCBIfam" id="TIGR01280">
    <property type="entry name" value="xseB"/>
    <property type="match status" value="1"/>
</dbReference>
<keyword evidence="2" id="KW-0540">Nuclease</keyword>
<dbReference type="GO" id="GO:0009318">
    <property type="term" value="C:exodeoxyribonuclease VII complex"/>
    <property type="evidence" value="ECO:0007669"/>
    <property type="project" value="InterPro"/>
</dbReference>
<evidence type="ECO:0000256" key="3">
    <source>
        <dbReference type="ARBA" id="ARBA00022801"/>
    </source>
</evidence>
<dbReference type="InterPro" id="IPR037004">
    <property type="entry name" value="Exonuc_VII_ssu_sf"/>
</dbReference>
<name>A0A3B1AFK4_9ZZZZ</name>
<dbReference type="PANTHER" id="PTHR34137:SF1">
    <property type="entry name" value="EXODEOXYRIBONUCLEASE 7 SMALL SUBUNIT"/>
    <property type="match status" value="1"/>
</dbReference>
<reference evidence="4" key="1">
    <citation type="submission" date="2018-06" db="EMBL/GenBank/DDBJ databases">
        <authorList>
            <person name="Zhirakovskaya E."/>
        </authorList>
    </citation>
    <scope>NUCLEOTIDE SEQUENCE</scope>
</reference>
<gene>
    <name evidence="4" type="ORF">MNBD_ALPHA03-2</name>
</gene>
<dbReference type="SUPFAM" id="SSF116842">
    <property type="entry name" value="XseB-like"/>
    <property type="match status" value="1"/>
</dbReference>
<keyword evidence="3 4" id="KW-0378">Hydrolase</keyword>
<organism evidence="4">
    <name type="scientific">hydrothermal vent metagenome</name>
    <dbReference type="NCBI Taxonomy" id="652676"/>
    <lineage>
        <taxon>unclassified sequences</taxon>
        <taxon>metagenomes</taxon>
        <taxon>ecological metagenomes</taxon>
    </lineage>
</organism>
<dbReference type="GO" id="GO:0005829">
    <property type="term" value="C:cytosol"/>
    <property type="evidence" value="ECO:0007669"/>
    <property type="project" value="TreeGrafter"/>
</dbReference>
<accession>A0A3B1AFK4</accession>
<evidence type="ECO:0000256" key="2">
    <source>
        <dbReference type="ARBA" id="ARBA00022722"/>
    </source>
</evidence>
<dbReference type="EC" id="3.1.11.6" evidence="4"/>
<dbReference type="PIRSF" id="PIRSF006488">
    <property type="entry name" value="Exonuc_VII_S"/>
    <property type="match status" value="1"/>
</dbReference>
<dbReference type="InterPro" id="IPR003761">
    <property type="entry name" value="Exonuc_VII_S"/>
</dbReference>
<keyword evidence="1" id="KW-0963">Cytoplasm</keyword>
<sequence>MTETKIEDMNFEQALAELEKIVGSLEQGNVPLEQSIEIYGRGESLKKHCQTLLKSAEDKVEKIRLNSDGVAKGSEPLDRE</sequence>